<keyword evidence="7 12" id="KW-0812">Transmembrane</keyword>
<dbReference type="InterPro" id="IPR004798">
    <property type="entry name" value="CAX-like"/>
</dbReference>
<dbReference type="PANTHER" id="PTHR31503:SF42">
    <property type="entry name" value="VACUOLAR CATION_PROTON EXCHANGER"/>
    <property type="match status" value="1"/>
</dbReference>
<protein>
    <recommendedName>
        <fullName evidence="12">Vacuolar cation/proton exchanger</fullName>
    </recommendedName>
</protein>
<evidence type="ECO:0000256" key="3">
    <source>
        <dbReference type="ARBA" id="ARBA00022448"/>
    </source>
</evidence>
<comment type="caution">
    <text evidence="12">Lacks conserved residue(s) required for the propagation of feature annotation.</text>
</comment>
<keyword evidence="11 12" id="KW-0472">Membrane</keyword>
<keyword evidence="3 12" id="KW-0813">Transport</keyword>
<comment type="function">
    <text evidence="12">Vacuolar cation/proton exchanger (CAX). Translocates Ca(2+) and other metal ions into vacuoles using the proton gradient formed by H(+)-ATPase and H(+)-pyrophosphatase.</text>
</comment>
<evidence type="ECO:0000256" key="1">
    <source>
        <dbReference type="ARBA" id="ARBA00004128"/>
    </source>
</evidence>
<feature type="transmembrane region" description="Helical" evidence="12">
    <location>
        <begin position="182"/>
        <end position="207"/>
    </location>
</feature>
<evidence type="ECO:0000256" key="6">
    <source>
        <dbReference type="ARBA" id="ARBA00022568"/>
    </source>
</evidence>
<sequence>MSNEREPTLQSSQINKHSFIHPSILTSMETTHNHAVLVVDVNGSSIINKGDRDDHPQSTAHDAHDPPLISAVSRFKSWLLSDCLSDLRFILLGTKLCILFPAIPLAIFANHFHFGKPLMFASSFVGLALLAERISFLTEQIACSTGPTVGGLINASCGNATELIIAIIALCQRKIDVVKYSLLGSVLSNLLLVLGSSLFCGGLANFGKEQKYSLRQVHVNSLLLLLGLLCHAVPLMFRYAFSSGSLAADPTLQMSRLSGVIMLAAYASYLFFQVKTHRLPSVPQNQNEEGVDDDDDDKEEAVVGYWSAFVWLAGLTALIALLSEYVVDAIEGASCSWGLSVEFISIILLPIVGNATEHASALIFAYRNKLDISLGVALGSATQISMFVVPLNVAVAWIVGIEMDLDFKLLGTACLAFAVIITSFALQDGTSHYMKGLILMLCYIVIAASFFVIRVHPKPSSANIGTQTPPGRMLEA</sequence>
<dbReference type="InterPro" id="IPR044880">
    <property type="entry name" value="NCX_ion-bd_dom_sf"/>
</dbReference>
<dbReference type="GO" id="GO:0009705">
    <property type="term" value="C:plant-type vacuole membrane"/>
    <property type="evidence" value="ECO:0007669"/>
    <property type="project" value="TreeGrafter"/>
</dbReference>
<comment type="similarity">
    <text evidence="2">Belongs to the Ca(2+):cation antiporter (CaCA) (TC 2.A.19) family. Cation/proton exchanger (CAX) subfamily.</text>
</comment>
<evidence type="ECO:0000259" key="13">
    <source>
        <dbReference type="Pfam" id="PF01699"/>
    </source>
</evidence>
<keyword evidence="8 12" id="KW-0106">Calcium</keyword>
<evidence type="ECO:0000256" key="8">
    <source>
        <dbReference type="ARBA" id="ARBA00022837"/>
    </source>
</evidence>
<feature type="transmembrane region" description="Helical" evidence="12">
    <location>
        <begin position="303"/>
        <end position="322"/>
    </location>
</feature>
<comment type="subcellular location">
    <subcellularLocation>
        <location evidence="1">Vacuole membrane</location>
        <topology evidence="1">Multi-pass membrane protein</topology>
    </subcellularLocation>
</comment>
<dbReference type="GO" id="GO:0015369">
    <property type="term" value="F:calcium:proton antiporter activity"/>
    <property type="evidence" value="ECO:0007669"/>
    <property type="project" value="UniProtKB-UniRule"/>
</dbReference>
<keyword evidence="6 12" id="KW-0109">Calcium transport</keyword>
<dbReference type="EMBL" id="JBBNAF010000001">
    <property type="protein sequence ID" value="KAK9168148.1"/>
    <property type="molecule type" value="Genomic_DNA"/>
</dbReference>
<evidence type="ECO:0000256" key="9">
    <source>
        <dbReference type="ARBA" id="ARBA00022989"/>
    </source>
</evidence>
<evidence type="ECO:0000256" key="5">
    <source>
        <dbReference type="ARBA" id="ARBA00022554"/>
    </source>
</evidence>
<name>A0AAP0LBQ8_9MAGN</name>
<evidence type="ECO:0000256" key="10">
    <source>
        <dbReference type="ARBA" id="ARBA00023065"/>
    </source>
</evidence>
<organism evidence="14 15">
    <name type="scientific">Stephania yunnanensis</name>
    <dbReference type="NCBI Taxonomy" id="152371"/>
    <lineage>
        <taxon>Eukaryota</taxon>
        <taxon>Viridiplantae</taxon>
        <taxon>Streptophyta</taxon>
        <taxon>Embryophyta</taxon>
        <taxon>Tracheophyta</taxon>
        <taxon>Spermatophyta</taxon>
        <taxon>Magnoliopsida</taxon>
        <taxon>Ranunculales</taxon>
        <taxon>Menispermaceae</taxon>
        <taxon>Menispermoideae</taxon>
        <taxon>Cissampelideae</taxon>
        <taxon>Stephania</taxon>
    </lineage>
</organism>
<keyword evidence="15" id="KW-1185">Reference proteome</keyword>
<feature type="domain" description="Sodium/calcium exchanger membrane region" evidence="13">
    <location>
        <begin position="118"/>
        <end position="274"/>
    </location>
</feature>
<keyword evidence="10 12" id="KW-0406">Ion transport</keyword>
<evidence type="ECO:0000256" key="4">
    <source>
        <dbReference type="ARBA" id="ARBA00022449"/>
    </source>
</evidence>
<dbReference type="Proteomes" id="UP001420932">
    <property type="component" value="Unassembled WGS sequence"/>
</dbReference>
<feature type="domain" description="Sodium/calcium exchanger membrane region" evidence="13">
    <location>
        <begin position="308"/>
        <end position="450"/>
    </location>
</feature>
<dbReference type="NCBIfam" id="TIGR00846">
    <property type="entry name" value="caca2"/>
    <property type="match status" value="1"/>
</dbReference>
<feature type="transmembrane region" description="Helical" evidence="12">
    <location>
        <begin position="372"/>
        <end position="400"/>
    </location>
</feature>
<evidence type="ECO:0000313" key="15">
    <source>
        <dbReference type="Proteomes" id="UP001420932"/>
    </source>
</evidence>
<keyword evidence="4 12" id="KW-0050">Antiport</keyword>
<evidence type="ECO:0000256" key="2">
    <source>
        <dbReference type="ARBA" id="ARBA00008248"/>
    </source>
</evidence>
<feature type="transmembrane region" description="Helical" evidence="12">
    <location>
        <begin position="89"/>
        <end position="108"/>
    </location>
</feature>
<evidence type="ECO:0000256" key="11">
    <source>
        <dbReference type="ARBA" id="ARBA00023136"/>
    </source>
</evidence>
<feature type="transmembrane region" description="Helical" evidence="12">
    <location>
        <begin position="432"/>
        <end position="453"/>
    </location>
</feature>
<feature type="transmembrane region" description="Helical" evidence="12">
    <location>
        <begin position="114"/>
        <end position="131"/>
    </location>
</feature>
<dbReference type="Pfam" id="PF01699">
    <property type="entry name" value="Na_Ca_ex"/>
    <property type="match status" value="2"/>
</dbReference>
<keyword evidence="5 12" id="KW-0926">Vacuole</keyword>
<dbReference type="AlphaFoldDB" id="A0AAP0LBQ8"/>
<dbReference type="PANTHER" id="PTHR31503">
    <property type="entry name" value="VACUOLAR CALCIUM ION TRANSPORTER"/>
    <property type="match status" value="1"/>
</dbReference>
<gene>
    <name evidence="14" type="ORF">Syun_000288</name>
</gene>
<feature type="transmembrane region" description="Helical" evidence="12">
    <location>
        <begin position="407"/>
        <end position="426"/>
    </location>
</feature>
<dbReference type="InterPro" id="IPR004713">
    <property type="entry name" value="CaH_exchang"/>
</dbReference>
<dbReference type="InterPro" id="IPR004837">
    <property type="entry name" value="NaCa_Exmemb"/>
</dbReference>
<feature type="transmembrane region" description="Helical" evidence="12">
    <location>
        <begin position="253"/>
        <end position="272"/>
    </location>
</feature>
<reference evidence="14 15" key="1">
    <citation type="submission" date="2024-01" db="EMBL/GenBank/DDBJ databases">
        <title>Genome assemblies of Stephania.</title>
        <authorList>
            <person name="Yang L."/>
        </authorList>
    </citation>
    <scope>NUCLEOTIDE SEQUENCE [LARGE SCALE GENOMIC DNA]</scope>
    <source>
        <strain evidence="14">YNDBR</strain>
        <tissue evidence="14">Leaf</tissue>
    </source>
</reference>
<comment type="caution">
    <text evidence="14">The sequence shown here is derived from an EMBL/GenBank/DDBJ whole genome shotgun (WGS) entry which is preliminary data.</text>
</comment>
<dbReference type="NCBIfam" id="TIGR00378">
    <property type="entry name" value="cax"/>
    <property type="match status" value="1"/>
</dbReference>
<dbReference type="FunFam" id="1.20.1420.30:FF:000008">
    <property type="entry name" value="Vacuolar cation/proton exchanger"/>
    <property type="match status" value="1"/>
</dbReference>
<dbReference type="Gene3D" id="1.20.1420.30">
    <property type="entry name" value="NCX, central ion-binding region"/>
    <property type="match status" value="2"/>
</dbReference>
<keyword evidence="9 12" id="KW-1133">Transmembrane helix</keyword>
<accession>A0AAP0LBQ8</accession>
<evidence type="ECO:0000256" key="12">
    <source>
        <dbReference type="RuleBase" id="RU365028"/>
    </source>
</evidence>
<feature type="transmembrane region" description="Helical" evidence="12">
    <location>
        <begin position="219"/>
        <end position="241"/>
    </location>
</feature>
<dbReference type="GO" id="GO:0006874">
    <property type="term" value="P:intracellular calcium ion homeostasis"/>
    <property type="evidence" value="ECO:0007669"/>
    <property type="project" value="TreeGrafter"/>
</dbReference>
<evidence type="ECO:0000256" key="7">
    <source>
        <dbReference type="ARBA" id="ARBA00022692"/>
    </source>
</evidence>
<evidence type="ECO:0000313" key="14">
    <source>
        <dbReference type="EMBL" id="KAK9168148.1"/>
    </source>
</evidence>
<proteinExistence type="inferred from homology"/>